<dbReference type="AlphaFoldDB" id="A0A5J6HPY0"/>
<sequence>MRSLERHRDAGAYALGVLDEADAFRFEDHLPECGACLLTLAELQETARLLECYGRTLEGYGRTAEPPAAPGPALLDRTLRDIGRLHTVRRGGRLCAVVLAVALAFGGPAVTLVAASGAGPERVSARDARSGVLATLTARDRAWGTDLALTVRDPAPRARVCELVAVGKDGSERTVTTWKAPGRTAEIPAAAALRPGQTDRYEVRTTDGERLVTLRL</sequence>
<gene>
    <name evidence="4" type="ORF">CP975_31850</name>
</gene>
<dbReference type="Proteomes" id="UP000326553">
    <property type="component" value="Chromosome"/>
</dbReference>
<evidence type="ECO:0000313" key="4">
    <source>
        <dbReference type="EMBL" id="QEV21528.1"/>
    </source>
</evidence>
<protein>
    <recommendedName>
        <fullName evidence="6">Zf-HC2 domain-containing protein</fullName>
    </recommendedName>
</protein>
<evidence type="ECO:0000313" key="5">
    <source>
        <dbReference type="Proteomes" id="UP000326553"/>
    </source>
</evidence>
<keyword evidence="3" id="KW-1133">Transmembrane helix</keyword>
<dbReference type="Gene3D" id="1.10.10.1320">
    <property type="entry name" value="Anti-sigma factor, zinc-finger domain"/>
    <property type="match status" value="1"/>
</dbReference>
<dbReference type="RefSeq" id="WP_055535079.1">
    <property type="nucleotide sequence ID" value="NZ_CP023695.1"/>
</dbReference>
<dbReference type="EMBL" id="CP023695">
    <property type="protein sequence ID" value="QEV21528.1"/>
    <property type="molecule type" value="Genomic_DNA"/>
</dbReference>
<evidence type="ECO:0000256" key="3">
    <source>
        <dbReference type="SAM" id="Phobius"/>
    </source>
</evidence>
<reference evidence="4 5" key="1">
    <citation type="submission" date="2017-09" db="EMBL/GenBank/DDBJ databases">
        <authorList>
            <person name="Lee N."/>
            <person name="Cho B.-K."/>
        </authorList>
    </citation>
    <scope>NUCLEOTIDE SEQUENCE [LARGE SCALE GENOMIC DNA]</scope>
    <source>
        <strain evidence="4 5">ATCC 12461</strain>
    </source>
</reference>
<keyword evidence="5" id="KW-1185">Reference proteome</keyword>
<keyword evidence="3" id="KW-0472">Membrane</keyword>
<keyword evidence="2" id="KW-0804">Transcription</keyword>
<organism evidence="4 5">
    <name type="scientific">Streptomyces alboniger</name>
    <dbReference type="NCBI Taxonomy" id="132473"/>
    <lineage>
        <taxon>Bacteria</taxon>
        <taxon>Bacillati</taxon>
        <taxon>Actinomycetota</taxon>
        <taxon>Actinomycetes</taxon>
        <taxon>Kitasatosporales</taxon>
        <taxon>Streptomycetaceae</taxon>
        <taxon>Streptomyces</taxon>
        <taxon>Streptomyces aurantiacus group</taxon>
    </lineage>
</organism>
<evidence type="ECO:0000256" key="2">
    <source>
        <dbReference type="ARBA" id="ARBA00023163"/>
    </source>
</evidence>
<dbReference type="InterPro" id="IPR041916">
    <property type="entry name" value="Anti_sigma_zinc_sf"/>
</dbReference>
<proteinExistence type="predicted"/>
<evidence type="ECO:0000256" key="1">
    <source>
        <dbReference type="ARBA" id="ARBA00023015"/>
    </source>
</evidence>
<keyword evidence="3" id="KW-0812">Transmembrane</keyword>
<dbReference type="KEGG" id="salw:CP975_31850"/>
<accession>A0A5J6HPY0</accession>
<feature type="transmembrane region" description="Helical" evidence="3">
    <location>
        <begin position="94"/>
        <end position="115"/>
    </location>
</feature>
<name>A0A5J6HPY0_STRAD</name>
<dbReference type="OrthoDB" id="5185837at2"/>
<evidence type="ECO:0008006" key="6">
    <source>
        <dbReference type="Google" id="ProtNLM"/>
    </source>
</evidence>
<keyword evidence="1" id="KW-0805">Transcription regulation</keyword>